<evidence type="ECO:0000256" key="7">
    <source>
        <dbReference type="ARBA" id="ARBA00023237"/>
    </source>
</evidence>
<reference evidence="11" key="1">
    <citation type="journal article" date="2005" name="Infect. Immun.">
        <title>Haemophilus ducreyi Outer membrane determinants, including DsrA, define two clonal populations.</title>
        <authorList>
            <person name="White C.D."/>
            <person name="Leduc I."/>
            <person name="Olsen B."/>
            <person name="Jeter C."/>
            <person name="Harris C."/>
            <person name="Elkins C."/>
        </authorList>
    </citation>
    <scope>NUCLEOTIDE SEQUENCE</scope>
    <source>
        <strain evidence="12">ATCC 33921</strain>
        <strain evidence="11">CIP542</strain>
        <strain evidence="10">HMC112</strain>
    </source>
</reference>
<dbReference type="Gene3D" id="3.30.1300.30">
    <property type="entry name" value="GSPII I/J protein-like"/>
    <property type="match status" value="1"/>
</dbReference>
<evidence type="ECO:0000256" key="8">
    <source>
        <dbReference type="SAM" id="SignalP"/>
    </source>
</evidence>
<dbReference type="EMBL" id="AY606127">
    <property type="protein sequence ID" value="AAU12593.1"/>
    <property type="molecule type" value="Genomic_DNA"/>
</dbReference>
<gene>
    <name evidence="11" type="primary">dsrA</name>
</gene>
<dbReference type="SUPFAM" id="SSF54523">
    <property type="entry name" value="Pili subunits"/>
    <property type="match status" value="1"/>
</dbReference>
<evidence type="ECO:0000256" key="5">
    <source>
        <dbReference type="ARBA" id="ARBA00022729"/>
    </source>
</evidence>
<evidence type="ECO:0000256" key="2">
    <source>
        <dbReference type="ARBA" id="ARBA00004442"/>
    </source>
</evidence>
<feature type="domain" description="Trimeric autotransporter adhesin YadA-like C-terminal membrane anchor" evidence="9">
    <location>
        <begin position="232"/>
        <end position="292"/>
    </location>
</feature>
<dbReference type="GO" id="GO:0009279">
    <property type="term" value="C:cell outer membrane"/>
    <property type="evidence" value="ECO:0007669"/>
    <property type="project" value="UniProtKB-SubCell"/>
</dbReference>
<protein>
    <submittedName>
        <fullName evidence="11">Serum resistance protein A2</fullName>
    </submittedName>
</protein>
<dbReference type="AlphaFoldDB" id="Q58ZL0"/>
<dbReference type="EMBL" id="AY606123">
    <property type="protein sequence ID" value="AAU12589.1"/>
    <property type="molecule type" value="Genomic_DNA"/>
</dbReference>
<evidence type="ECO:0000256" key="3">
    <source>
        <dbReference type="ARBA" id="ARBA00022452"/>
    </source>
</evidence>
<evidence type="ECO:0000256" key="6">
    <source>
        <dbReference type="ARBA" id="ARBA00023136"/>
    </source>
</evidence>
<dbReference type="Pfam" id="PF03895">
    <property type="entry name" value="YadA_anchor"/>
    <property type="match status" value="1"/>
</dbReference>
<organism evidence="11">
    <name type="scientific">Haemophilus ducreyi</name>
    <dbReference type="NCBI Taxonomy" id="730"/>
    <lineage>
        <taxon>Bacteria</taxon>
        <taxon>Pseudomonadati</taxon>
        <taxon>Pseudomonadota</taxon>
        <taxon>Gammaproteobacteria</taxon>
        <taxon>Pasteurellales</taxon>
        <taxon>Pasteurellaceae</taxon>
        <taxon>Haemophilus</taxon>
    </lineage>
</organism>
<evidence type="ECO:0000313" key="12">
    <source>
        <dbReference type="EMBL" id="AAU12593.1"/>
    </source>
</evidence>
<dbReference type="GO" id="GO:0009986">
    <property type="term" value="C:cell surface"/>
    <property type="evidence" value="ECO:0007669"/>
    <property type="project" value="UniProtKB-SubCell"/>
</dbReference>
<sequence>MKMKMKMKMKLTALMVGLVASNGSLSAQMQPQNFDLGRIKIGDVSFDVDAFIKRVDELDKNIRDGIGLGDEDFKRKYYSYVDHELGSMIGSPFIYKEKNPLGNGIARGLGYSGKLTMPRYIRGPLLRRSVIRGYLLGRVIGRQAHVQAKNRLNMELLQSRLMSASLLNRAEILNVGNHLNSLLKYTEGAFAFLNGGVTKNSADIFKNTQRIDALSKNLETGLANQSALSMLVQPNGVGKTSVSAAVGGYRGKSALAIGVGSRITDAFTAKAGVAFNTYNGGMSYGASVGYEF</sequence>
<evidence type="ECO:0000256" key="1">
    <source>
        <dbReference type="ARBA" id="ARBA00004241"/>
    </source>
</evidence>
<keyword evidence="7" id="KW-0998">Cell outer membrane</keyword>
<keyword evidence="3" id="KW-1134">Transmembrane beta strand</keyword>
<keyword evidence="4" id="KW-0812">Transmembrane</keyword>
<keyword evidence="5 8" id="KW-0732">Signal</keyword>
<keyword evidence="6" id="KW-0472">Membrane</keyword>
<evidence type="ECO:0000256" key="4">
    <source>
        <dbReference type="ARBA" id="ARBA00022692"/>
    </source>
</evidence>
<proteinExistence type="predicted"/>
<name>Q58ZL0_HAEDC</name>
<evidence type="ECO:0000259" key="9">
    <source>
        <dbReference type="Pfam" id="PF03895"/>
    </source>
</evidence>
<accession>Q58ZL0</accession>
<dbReference type="InterPro" id="IPR005594">
    <property type="entry name" value="YadA_C"/>
</dbReference>
<dbReference type="EMBL" id="AY606122">
    <property type="protein sequence ID" value="AAU12588.1"/>
    <property type="molecule type" value="Genomic_DNA"/>
</dbReference>
<dbReference type="InterPro" id="IPR045584">
    <property type="entry name" value="Pilin-like"/>
</dbReference>
<feature type="chain" id="PRO_5007704865" evidence="8">
    <location>
        <begin position="27"/>
        <end position="292"/>
    </location>
</feature>
<evidence type="ECO:0000313" key="10">
    <source>
        <dbReference type="EMBL" id="AAU12588.1"/>
    </source>
</evidence>
<dbReference type="RefSeq" id="WP_078179347.1">
    <property type="nucleotide sequence ID" value="NZ_CP011228.1"/>
</dbReference>
<comment type="subcellular location">
    <subcellularLocation>
        <location evidence="2">Cell outer membrane</location>
    </subcellularLocation>
    <subcellularLocation>
        <location evidence="1">Cell surface</location>
    </subcellularLocation>
</comment>
<evidence type="ECO:0000313" key="11">
    <source>
        <dbReference type="EMBL" id="AAU12589.1"/>
    </source>
</evidence>
<feature type="signal peptide" evidence="8">
    <location>
        <begin position="1"/>
        <end position="26"/>
    </location>
</feature>